<dbReference type="EMBL" id="AP025739">
    <property type="protein sequence ID" value="BDI31557.1"/>
    <property type="molecule type" value="Genomic_DNA"/>
</dbReference>
<proteinExistence type="predicted"/>
<dbReference type="PANTHER" id="PTHR46889:SF4">
    <property type="entry name" value="TRANSPOSASE INSO FOR INSERTION SEQUENCE ELEMENT IS911B-RELATED"/>
    <property type="match status" value="1"/>
</dbReference>
<sequence>MFIQDHAGQFSVQMLCRAMELKSGSYYAWRSQKRSARRLEEQAQEQALVVQIQKEHGQSRDTYGSPRIYLELRDQGVACGRHRVARLMHSHQIVGKKRRRFQVTTQSDHALPVASNVLDRQFTVSAPHQRWVGDITYLWTREGWLYLAVVLDLFSRRVVGWSMQATMEAGLVCDALEMAIQRCCPPEGLLYHSDRGGQYASLIYQDKLRRHGMVASMSRKGNCWDNAVAESFFSTLKMELLPEQVFRTRAEAKASVFEYIEVWYNRKRRHSTLGYISPAQFEQRHFEQQQQLARAA</sequence>
<dbReference type="KEGG" id="ccot:CCAX7_36080"/>
<dbReference type="AlphaFoldDB" id="A0A9N7L4M5"/>
<dbReference type="GO" id="GO:0015074">
    <property type="term" value="P:DNA integration"/>
    <property type="evidence" value="ECO:0007669"/>
    <property type="project" value="InterPro"/>
</dbReference>
<feature type="domain" description="Integrase catalytic" evidence="2">
    <location>
        <begin position="123"/>
        <end position="285"/>
    </location>
</feature>
<evidence type="ECO:0000259" key="2">
    <source>
        <dbReference type="PROSITE" id="PS50994"/>
    </source>
</evidence>
<dbReference type="InterPro" id="IPR001584">
    <property type="entry name" value="Integrase_cat-core"/>
</dbReference>
<dbReference type="InterPro" id="IPR012337">
    <property type="entry name" value="RNaseH-like_sf"/>
</dbReference>
<dbReference type="Pfam" id="PF13333">
    <property type="entry name" value="rve_2"/>
    <property type="match status" value="1"/>
</dbReference>
<dbReference type="PROSITE" id="PS50994">
    <property type="entry name" value="INTEGRASE"/>
    <property type="match status" value="1"/>
</dbReference>
<dbReference type="PANTHER" id="PTHR46889">
    <property type="entry name" value="TRANSPOSASE INSF FOR INSERTION SEQUENCE IS3B-RELATED"/>
    <property type="match status" value="1"/>
</dbReference>
<keyword evidence="4" id="KW-1185">Reference proteome</keyword>
<dbReference type="Proteomes" id="UP000287394">
    <property type="component" value="Chromosome"/>
</dbReference>
<gene>
    <name evidence="3" type="primary">tnp_6</name>
    <name evidence="3" type="ORF">CCAX7_36080</name>
</gene>
<dbReference type="InterPro" id="IPR036397">
    <property type="entry name" value="RNaseH_sf"/>
</dbReference>
<name>A0A9N7L4M5_9BACT</name>
<protein>
    <submittedName>
        <fullName evidence="3">Transposase</fullName>
    </submittedName>
</protein>
<dbReference type="InterPro" id="IPR048020">
    <property type="entry name" value="Transpos_IS3"/>
</dbReference>
<dbReference type="SUPFAM" id="SSF53098">
    <property type="entry name" value="Ribonuclease H-like"/>
    <property type="match status" value="1"/>
</dbReference>
<evidence type="ECO:0000313" key="3">
    <source>
        <dbReference type="EMBL" id="BDI31557.1"/>
    </source>
</evidence>
<accession>A0A9N7L4M5</accession>
<dbReference type="Pfam" id="PF00665">
    <property type="entry name" value="rve"/>
    <property type="match status" value="1"/>
</dbReference>
<reference evidence="3 4" key="1">
    <citation type="journal article" date="2019" name="Int. J. Syst. Evol. Microbiol.">
        <title>Capsulimonas corticalis gen. nov., sp. nov., an aerobic capsulated bacterium, of a novel bacterial order, Capsulimonadales ord. nov., of the class Armatimonadia of the phylum Armatimonadetes.</title>
        <authorList>
            <person name="Li J."/>
            <person name="Kudo C."/>
            <person name="Tonouchi A."/>
        </authorList>
    </citation>
    <scope>NUCLEOTIDE SEQUENCE [LARGE SCALE GENOMIC DNA]</scope>
    <source>
        <strain evidence="3 4">AX-7</strain>
    </source>
</reference>
<dbReference type="GO" id="GO:0003676">
    <property type="term" value="F:nucleic acid binding"/>
    <property type="evidence" value="ECO:0007669"/>
    <property type="project" value="InterPro"/>
</dbReference>
<organism evidence="3 4">
    <name type="scientific">Capsulimonas corticalis</name>
    <dbReference type="NCBI Taxonomy" id="2219043"/>
    <lineage>
        <taxon>Bacteria</taxon>
        <taxon>Bacillati</taxon>
        <taxon>Armatimonadota</taxon>
        <taxon>Armatimonadia</taxon>
        <taxon>Capsulimonadales</taxon>
        <taxon>Capsulimonadaceae</taxon>
        <taxon>Capsulimonas</taxon>
    </lineage>
</organism>
<evidence type="ECO:0000313" key="4">
    <source>
        <dbReference type="Proteomes" id="UP000287394"/>
    </source>
</evidence>
<evidence type="ECO:0000256" key="1">
    <source>
        <dbReference type="ARBA" id="ARBA00002286"/>
    </source>
</evidence>
<dbReference type="InterPro" id="IPR050900">
    <property type="entry name" value="Transposase_IS3/IS150/IS904"/>
</dbReference>
<dbReference type="NCBIfam" id="NF033516">
    <property type="entry name" value="transpos_IS3"/>
    <property type="match status" value="1"/>
</dbReference>
<comment type="function">
    <text evidence="1">Involved in the transposition of the insertion sequence.</text>
</comment>
<dbReference type="Pfam" id="PF13276">
    <property type="entry name" value="HTH_21"/>
    <property type="match status" value="1"/>
</dbReference>
<dbReference type="InterPro" id="IPR025948">
    <property type="entry name" value="HTH-like_dom"/>
</dbReference>
<dbReference type="Gene3D" id="3.30.420.10">
    <property type="entry name" value="Ribonuclease H-like superfamily/Ribonuclease H"/>
    <property type="match status" value="1"/>
</dbReference>